<dbReference type="AlphaFoldDB" id="A0A1I1ZZG5"/>
<dbReference type="EMBL" id="FONH01000002">
    <property type="protein sequence ID" value="SFE37234.1"/>
    <property type="molecule type" value="Genomic_DNA"/>
</dbReference>
<protein>
    <submittedName>
        <fullName evidence="1">Uncharacterized protein</fullName>
    </submittedName>
</protein>
<accession>A0A1I1ZZG5</accession>
<evidence type="ECO:0000313" key="1">
    <source>
        <dbReference type="EMBL" id="SFE37234.1"/>
    </source>
</evidence>
<gene>
    <name evidence="1" type="ORF">SAMN02799615_00874</name>
</gene>
<sequence length="100" mass="11426">MSREWINSRHGYRLSKSNGGGTLILCPIHNRWHPQTLRGRHGPTGKAVPNTCPDCKQDEITLGLSGYALGIPYRERLRPENLARIEEHCGKKLLRYHKRG</sequence>
<keyword evidence="2" id="KW-1185">Reference proteome</keyword>
<dbReference type="STRING" id="500610.SAMN02799615_00874"/>
<dbReference type="RefSeq" id="WP_026636544.1">
    <property type="nucleotide sequence ID" value="NZ_FONH01000002.1"/>
</dbReference>
<proteinExistence type="predicted"/>
<evidence type="ECO:0000313" key="2">
    <source>
        <dbReference type="Proteomes" id="UP000199477"/>
    </source>
</evidence>
<dbReference type="Proteomes" id="UP000199477">
    <property type="component" value="Unassembled WGS sequence"/>
</dbReference>
<organism evidence="1 2">
    <name type="scientific">Dyella marensis</name>
    <dbReference type="NCBI Taxonomy" id="500610"/>
    <lineage>
        <taxon>Bacteria</taxon>
        <taxon>Pseudomonadati</taxon>
        <taxon>Pseudomonadota</taxon>
        <taxon>Gammaproteobacteria</taxon>
        <taxon>Lysobacterales</taxon>
        <taxon>Rhodanobacteraceae</taxon>
        <taxon>Dyella</taxon>
    </lineage>
</organism>
<name>A0A1I1ZZG5_9GAMM</name>
<reference evidence="2" key="1">
    <citation type="submission" date="2016-10" db="EMBL/GenBank/DDBJ databases">
        <authorList>
            <person name="Varghese N."/>
            <person name="Submissions S."/>
        </authorList>
    </citation>
    <scope>NUCLEOTIDE SEQUENCE [LARGE SCALE GENOMIC DNA]</scope>
    <source>
        <strain evidence="2">UNC178MFTsu3.1</strain>
    </source>
</reference>